<evidence type="ECO:0000313" key="1">
    <source>
        <dbReference type="EMBL" id="CAK9171995.1"/>
    </source>
</evidence>
<comment type="caution">
    <text evidence="1">The sequence shown here is derived from an EMBL/GenBank/DDBJ whole genome shotgun (WGS) entry which is preliminary data.</text>
</comment>
<protein>
    <submittedName>
        <fullName evidence="1">Uncharacterized protein</fullName>
    </submittedName>
</protein>
<dbReference type="AlphaFoldDB" id="A0ABC8TRC8"/>
<reference evidence="1 2" key="1">
    <citation type="submission" date="2024-02" db="EMBL/GenBank/DDBJ databases">
        <authorList>
            <person name="Vignale AGUSTIN F."/>
            <person name="Sosa J E."/>
            <person name="Modenutti C."/>
        </authorList>
    </citation>
    <scope>NUCLEOTIDE SEQUENCE [LARGE SCALE GENOMIC DNA]</scope>
</reference>
<keyword evidence="2" id="KW-1185">Reference proteome</keyword>
<dbReference type="EMBL" id="CAUOFW020005890">
    <property type="protein sequence ID" value="CAK9171995.1"/>
    <property type="molecule type" value="Genomic_DNA"/>
</dbReference>
<name>A0ABC8TRC8_9AQUA</name>
<feature type="non-terminal residue" evidence="1">
    <location>
        <position position="55"/>
    </location>
</feature>
<evidence type="ECO:0000313" key="2">
    <source>
        <dbReference type="Proteomes" id="UP001642360"/>
    </source>
</evidence>
<accession>A0ABC8TRC8</accession>
<sequence>QHNGSIGLWGERQKNRWCLVQSKSNIMDALVYGKRGRTILGRREVLSLFDFQAQR</sequence>
<feature type="non-terminal residue" evidence="1">
    <location>
        <position position="1"/>
    </location>
</feature>
<organism evidence="1 2">
    <name type="scientific">Ilex paraguariensis</name>
    <name type="common">yerba mate</name>
    <dbReference type="NCBI Taxonomy" id="185542"/>
    <lineage>
        <taxon>Eukaryota</taxon>
        <taxon>Viridiplantae</taxon>
        <taxon>Streptophyta</taxon>
        <taxon>Embryophyta</taxon>
        <taxon>Tracheophyta</taxon>
        <taxon>Spermatophyta</taxon>
        <taxon>Magnoliopsida</taxon>
        <taxon>eudicotyledons</taxon>
        <taxon>Gunneridae</taxon>
        <taxon>Pentapetalae</taxon>
        <taxon>asterids</taxon>
        <taxon>campanulids</taxon>
        <taxon>Aquifoliales</taxon>
        <taxon>Aquifoliaceae</taxon>
        <taxon>Ilex</taxon>
    </lineage>
</organism>
<dbReference type="Proteomes" id="UP001642360">
    <property type="component" value="Unassembled WGS sequence"/>
</dbReference>
<gene>
    <name evidence="1" type="ORF">ILEXP_LOCUS41622</name>
</gene>
<proteinExistence type="predicted"/>